<evidence type="ECO:0000256" key="4">
    <source>
        <dbReference type="SAM" id="MobiDB-lite"/>
    </source>
</evidence>
<keyword evidence="3" id="KW-0456">Lyase</keyword>
<feature type="domain" description="NAD(P)-binding" evidence="5">
    <location>
        <begin position="143"/>
        <end position="428"/>
    </location>
</feature>
<organism evidence="6 7">
    <name type="scientific">Leishmania tarentolae</name>
    <name type="common">Sauroleishmania tarentolae</name>
    <dbReference type="NCBI Taxonomy" id="5689"/>
    <lineage>
        <taxon>Eukaryota</taxon>
        <taxon>Discoba</taxon>
        <taxon>Euglenozoa</taxon>
        <taxon>Kinetoplastea</taxon>
        <taxon>Metakinetoplastina</taxon>
        <taxon>Trypanosomatida</taxon>
        <taxon>Trypanosomatidae</taxon>
        <taxon>Leishmaniinae</taxon>
        <taxon>Leishmania</taxon>
        <taxon>lizard Leishmania</taxon>
    </lineage>
</organism>
<dbReference type="AlphaFoldDB" id="A0A640KPY8"/>
<dbReference type="OrthoDB" id="16464at2759"/>
<dbReference type="EMBL" id="BLBS01000036">
    <property type="protein sequence ID" value="GET89587.1"/>
    <property type="molecule type" value="Genomic_DNA"/>
</dbReference>
<keyword evidence="7" id="KW-1185">Reference proteome</keyword>
<evidence type="ECO:0000256" key="3">
    <source>
        <dbReference type="ARBA" id="ARBA00023239"/>
    </source>
</evidence>
<dbReference type="Proteomes" id="UP000419144">
    <property type="component" value="Unassembled WGS sequence"/>
</dbReference>
<accession>A0A640KPY8</accession>
<dbReference type="Gene3D" id="3.90.25.10">
    <property type="entry name" value="UDP-galactose 4-epimerase, domain 1"/>
    <property type="match status" value="1"/>
</dbReference>
<dbReference type="PANTHER" id="PTHR43000">
    <property type="entry name" value="DTDP-D-GLUCOSE 4,6-DEHYDRATASE-RELATED"/>
    <property type="match status" value="1"/>
</dbReference>
<feature type="region of interest" description="Disordered" evidence="4">
    <location>
        <begin position="1"/>
        <end position="26"/>
    </location>
</feature>
<dbReference type="InterPro" id="IPR036291">
    <property type="entry name" value="NAD(P)-bd_dom_sf"/>
</dbReference>
<dbReference type="InterPro" id="IPR016040">
    <property type="entry name" value="NAD(P)-bd_dom"/>
</dbReference>
<dbReference type="SUPFAM" id="SSF51735">
    <property type="entry name" value="NAD(P)-binding Rossmann-fold domains"/>
    <property type="match status" value="1"/>
</dbReference>
<evidence type="ECO:0000313" key="6">
    <source>
        <dbReference type="EMBL" id="GET89587.1"/>
    </source>
</evidence>
<keyword evidence="2" id="KW-0520">NAD</keyword>
<comment type="cofactor">
    <cofactor evidence="1">
        <name>NAD(+)</name>
        <dbReference type="ChEBI" id="CHEBI:57540"/>
    </cofactor>
</comment>
<dbReference type="InterPro" id="IPR005888">
    <property type="entry name" value="dTDP_Gluc_deHydtase"/>
</dbReference>
<evidence type="ECO:0000259" key="5">
    <source>
        <dbReference type="Pfam" id="PF16363"/>
    </source>
</evidence>
<dbReference type="GO" id="GO:0008460">
    <property type="term" value="F:dTDP-glucose 4,6-dehydratase activity"/>
    <property type="evidence" value="ECO:0007669"/>
    <property type="project" value="InterPro"/>
</dbReference>
<dbReference type="Gene3D" id="3.40.50.720">
    <property type="entry name" value="NAD(P)-binding Rossmann-like Domain"/>
    <property type="match status" value="2"/>
</dbReference>
<dbReference type="GO" id="GO:0009225">
    <property type="term" value="P:nucleotide-sugar metabolic process"/>
    <property type="evidence" value="ECO:0007669"/>
    <property type="project" value="InterPro"/>
</dbReference>
<sequence>MQRGCRGVSMPLKGTTDAGPSAGALPLSVHRQARTVSCPRNSTTDLSEYSALTTAHDEGRVRELLQHLPGHRILVTGGCGFIGSALIRHLLMYSPASVHVFNLDTSEYCASADMVLGAFASTRDKDCAMSASVASASQGASDARDSHSLYCDASLESRYHFISGSILDATCVLNALRTYRIDVIVHMAAQTHVDNSFSNGLLFTEVNVVGTHTLLECACQYGQLSRFLHISTDEVYGETPVTAPPANEASTVLRPTNPYAATKAAAEHLVSAYYHSFKLPVLISRGNNVFGPGQYPEKVIPCFIVHALRQERLPIHGDGHHQRSFLYVDDVSRALCTILVHGNVGEVYNISSETELSVHEVARRVVACIAGGDHEKILTASRADFDASYVRYEADRAYNDARYCTEGEKLTALGWVQEVSFEEGLRRTVDWYRRHPLEAGGYWRGAGDAGTTAPFSDLL</sequence>
<comment type="caution">
    <text evidence="6">The sequence shown here is derived from an EMBL/GenBank/DDBJ whole genome shotgun (WGS) entry which is preliminary data.</text>
</comment>
<protein>
    <submittedName>
        <fullName evidence="6">GDP-mannose 4,6 dehydratase, putative</fullName>
    </submittedName>
</protein>
<reference evidence="6" key="1">
    <citation type="submission" date="2019-11" db="EMBL/GenBank/DDBJ databases">
        <title>Leishmania tarentolae CDS.</title>
        <authorList>
            <person name="Goto Y."/>
            <person name="Yamagishi J."/>
        </authorList>
    </citation>
    <scope>NUCLEOTIDE SEQUENCE [LARGE SCALE GENOMIC DNA]</scope>
    <source>
        <strain evidence="6">Parrot Tar II</strain>
    </source>
</reference>
<dbReference type="CDD" id="cd05246">
    <property type="entry name" value="dTDP_GD_SDR_e"/>
    <property type="match status" value="1"/>
</dbReference>
<evidence type="ECO:0000256" key="2">
    <source>
        <dbReference type="ARBA" id="ARBA00023027"/>
    </source>
</evidence>
<evidence type="ECO:0000256" key="1">
    <source>
        <dbReference type="ARBA" id="ARBA00001911"/>
    </source>
</evidence>
<evidence type="ECO:0000313" key="7">
    <source>
        <dbReference type="Proteomes" id="UP000419144"/>
    </source>
</evidence>
<dbReference type="VEuPathDB" id="TriTrypDB:LtaPh_2623800"/>
<dbReference type="Pfam" id="PF16363">
    <property type="entry name" value="GDP_Man_Dehyd"/>
    <property type="match status" value="1"/>
</dbReference>
<proteinExistence type="predicted"/>
<name>A0A640KPY8_LEITA</name>
<gene>
    <name evidence="6" type="ORF">LtaPh_2623800</name>
</gene>